<gene>
    <name evidence="2" type="ORF">M2350_002608</name>
</gene>
<name>A0ABT2EQF5_9BACT</name>
<reference evidence="2 3" key="1">
    <citation type="submission" date="2022-08" db="EMBL/GenBank/DDBJ databases">
        <title>Bacterial and archaeal communities from various locations to study Microbial Dark Matter (Phase II).</title>
        <authorList>
            <person name="Stepanauskas R."/>
        </authorList>
    </citation>
    <scope>NUCLEOTIDE SEQUENCE [LARGE SCALE GENOMIC DNA]</scope>
    <source>
        <strain evidence="2 3">PD1</strain>
    </source>
</reference>
<dbReference type="Proteomes" id="UP001204798">
    <property type="component" value="Unassembled WGS sequence"/>
</dbReference>
<evidence type="ECO:0000256" key="1">
    <source>
        <dbReference type="SAM" id="Phobius"/>
    </source>
</evidence>
<organism evidence="2 3">
    <name type="scientific">Candidatus Fervidibacter sacchari</name>
    <dbReference type="NCBI Taxonomy" id="1448929"/>
    <lineage>
        <taxon>Bacteria</taxon>
        <taxon>Candidatus Fervidibacterota</taxon>
        <taxon>Candidatus Fervidibacter</taxon>
    </lineage>
</organism>
<keyword evidence="1" id="KW-0472">Membrane</keyword>
<dbReference type="EMBL" id="JANUCP010000005">
    <property type="protein sequence ID" value="MCS3920179.1"/>
    <property type="molecule type" value="Genomic_DNA"/>
</dbReference>
<keyword evidence="1" id="KW-0812">Transmembrane</keyword>
<comment type="caution">
    <text evidence="2">The sequence shown here is derived from an EMBL/GenBank/DDBJ whole genome shotgun (WGS) entry which is preliminary data.</text>
</comment>
<protein>
    <submittedName>
        <fullName evidence="2">Na+-transporting methylmalonyl-CoA/oxaloacetate decarboxylase gamma subunit</fullName>
    </submittedName>
</protein>
<keyword evidence="3" id="KW-1185">Reference proteome</keyword>
<keyword evidence="1" id="KW-1133">Transmembrane helix</keyword>
<evidence type="ECO:0000313" key="3">
    <source>
        <dbReference type="Proteomes" id="UP001204798"/>
    </source>
</evidence>
<feature type="transmembrane region" description="Helical" evidence="1">
    <location>
        <begin position="7"/>
        <end position="28"/>
    </location>
</feature>
<evidence type="ECO:0000313" key="2">
    <source>
        <dbReference type="EMBL" id="MCS3920179.1"/>
    </source>
</evidence>
<sequence length="166" mass="18420">MTRSGRVGTVFAVLVLVILAVVGTIAFINSPQQVAQKWANALAQRDEAALKKLVVAKDQERVSGFIGFTKFLPDMSVQLAGIEDQQGQKVAKVTINFSQVALGNFNMKLSGSAQLPFVLVRERLIFWRVDLEKSEPLIREEARKAVLEAIKKNPALQSLMQFLPQR</sequence>
<accession>A0ABT2EQF5</accession>
<proteinExistence type="predicted"/>
<dbReference type="RefSeq" id="WP_259098180.1">
    <property type="nucleotide sequence ID" value="NZ_CP130454.1"/>
</dbReference>